<dbReference type="Proteomes" id="UP000631653">
    <property type="component" value="Unassembled WGS sequence"/>
</dbReference>
<evidence type="ECO:0000313" key="1">
    <source>
        <dbReference type="EMBL" id="NHN87825.1"/>
    </source>
</evidence>
<evidence type="ECO:0000313" key="2">
    <source>
        <dbReference type="Proteomes" id="UP000631653"/>
    </source>
</evidence>
<comment type="caution">
    <text evidence="1">The sequence shown here is derived from an EMBL/GenBank/DDBJ whole genome shotgun (WGS) entry which is preliminary data.</text>
</comment>
<protein>
    <submittedName>
        <fullName evidence="1">Uncharacterized protein</fullName>
    </submittedName>
</protein>
<name>A0ABX0JXV7_9PROT</name>
<keyword evidence="2" id="KW-1185">Reference proteome</keyword>
<gene>
    <name evidence="1" type="ORF">GOB81_04150</name>
</gene>
<dbReference type="EMBL" id="WOSY01000003">
    <property type="protein sequence ID" value="NHN87825.1"/>
    <property type="molecule type" value="Genomic_DNA"/>
</dbReference>
<reference evidence="1 2" key="1">
    <citation type="journal article" date="2020" name="Int. J. Syst. Evol. Microbiol.">
        <title>Novel acetic acid bacteria from cider fermentations: Acetobacter conturbans sp. nov. and Acetobacter fallax sp. nov.</title>
        <authorList>
            <person name="Sombolestani A.S."/>
            <person name="Cleenwerck I."/>
            <person name="Cnockaert M."/>
            <person name="Borremans W."/>
            <person name="Wieme A.D."/>
            <person name="De Vuyst L."/>
            <person name="Vandamme P."/>
        </authorList>
    </citation>
    <scope>NUCLEOTIDE SEQUENCE [LARGE SCALE GENOMIC DNA]</scope>
    <source>
        <strain evidence="1 2">LMG 1627</strain>
    </source>
</reference>
<proteinExistence type="predicted"/>
<organism evidence="1 2">
    <name type="scientific">Acetobacter conturbans</name>
    <dbReference type="NCBI Taxonomy" id="1737472"/>
    <lineage>
        <taxon>Bacteria</taxon>
        <taxon>Pseudomonadati</taxon>
        <taxon>Pseudomonadota</taxon>
        <taxon>Alphaproteobacteria</taxon>
        <taxon>Acetobacterales</taxon>
        <taxon>Acetobacteraceae</taxon>
        <taxon>Acetobacter</taxon>
    </lineage>
</organism>
<accession>A0ABX0JXV7</accession>
<sequence length="50" mass="5443">MMRVKRTTPACHPDFSNTLDRRGMVCLCLRGRFSNALAATGSGPFMPLTG</sequence>
<dbReference type="RefSeq" id="WP_173569118.1">
    <property type="nucleotide sequence ID" value="NZ_WOSY01000003.1"/>
</dbReference>